<protein>
    <submittedName>
        <fullName evidence="3">Helix-turn-helix transcriptional regulator</fullName>
    </submittedName>
</protein>
<evidence type="ECO:0000256" key="1">
    <source>
        <dbReference type="ARBA" id="ARBA00023125"/>
    </source>
</evidence>
<evidence type="ECO:0000313" key="3">
    <source>
        <dbReference type="EMBL" id="MDP5185057.1"/>
    </source>
</evidence>
<sequence length="81" mass="8717">MPAYKSARHASLSAERRQTLGSRTRLLREEAGLTVEALAQASGIADKHIQRIEGGKGNPTLATLYALADAVGRHPRDLIPD</sequence>
<keyword evidence="4" id="KW-1185">Reference proteome</keyword>
<dbReference type="Gene3D" id="1.10.260.40">
    <property type="entry name" value="lambda repressor-like DNA-binding domains"/>
    <property type="match status" value="1"/>
</dbReference>
<keyword evidence="1" id="KW-0238">DNA-binding</keyword>
<gene>
    <name evidence="3" type="ORF">QOZ88_20690</name>
</gene>
<dbReference type="RefSeq" id="WP_306001589.1">
    <property type="nucleotide sequence ID" value="NZ_JASNFN010000036.1"/>
</dbReference>
<proteinExistence type="predicted"/>
<dbReference type="InterPro" id="IPR010982">
    <property type="entry name" value="Lambda_DNA-bd_dom_sf"/>
</dbReference>
<reference evidence="4" key="1">
    <citation type="submission" date="2023-05" db="EMBL/GenBank/DDBJ databases">
        <title>Draft genome of Pseudofrankia sp. BMG5.37.</title>
        <authorList>
            <person name="Gtari M."/>
            <person name="Ghodhbane F."/>
            <person name="Sbissi I."/>
        </authorList>
    </citation>
    <scope>NUCLEOTIDE SEQUENCE [LARGE SCALE GENOMIC DNA]</scope>
    <source>
        <strain evidence="4">BMG 814</strain>
    </source>
</reference>
<accession>A0ABT9IHJ4</accession>
<evidence type="ECO:0000313" key="4">
    <source>
        <dbReference type="Proteomes" id="UP001233673"/>
    </source>
</evidence>
<dbReference type="Pfam" id="PF13560">
    <property type="entry name" value="HTH_31"/>
    <property type="match status" value="1"/>
</dbReference>
<dbReference type="PANTHER" id="PTHR46797:SF1">
    <property type="entry name" value="METHYLPHOSPHONATE SYNTHASE"/>
    <property type="match status" value="1"/>
</dbReference>
<dbReference type="SMART" id="SM00530">
    <property type="entry name" value="HTH_XRE"/>
    <property type="match status" value="1"/>
</dbReference>
<organism evidence="3 4">
    <name type="scientific">Blastococcus carthaginiensis</name>
    <dbReference type="NCBI Taxonomy" id="3050034"/>
    <lineage>
        <taxon>Bacteria</taxon>
        <taxon>Bacillati</taxon>
        <taxon>Actinomycetota</taxon>
        <taxon>Actinomycetes</taxon>
        <taxon>Geodermatophilales</taxon>
        <taxon>Geodermatophilaceae</taxon>
        <taxon>Blastococcus</taxon>
    </lineage>
</organism>
<dbReference type="InterPro" id="IPR050807">
    <property type="entry name" value="TransReg_Diox_bact_type"/>
</dbReference>
<dbReference type="SUPFAM" id="SSF47413">
    <property type="entry name" value="lambda repressor-like DNA-binding domains"/>
    <property type="match status" value="1"/>
</dbReference>
<dbReference type="PROSITE" id="PS50943">
    <property type="entry name" value="HTH_CROC1"/>
    <property type="match status" value="1"/>
</dbReference>
<comment type="caution">
    <text evidence="3">The sequence shown here is derived from an EMBL/GenBank/DDBJ whole genome shotgun (WGS) entry which is preliminary data.</text>
</comment>
<evidence type="ECO:0000259" key="2">
    <source>
        <dbReference type="PROSITE" id="PS50943"/>
    </source>
</evidence>
<dbReference type="InterPro" id="IPR001387">
    <property type="entry name" value="Cro/C1-type_HTH"/>
</dbReference>
<feature type="domain" description="HTH cro/C1-type" evidence="2">
    <location>
        <begin position="25"/>
        <end position="78"/>
    </location>
</feature>
<dbReference type="Proteomes" id="UP001233673">
    <property type="component" value="Unassembled WGS sequence"/>
</dbReference>
<name>A0ABT9IHJ4_9ACTN</name>
<dbReference type="PANTHER" id="PTHR46797">
    <property type="entry name" value="HTH-TYPE TRANSCRIPTIONAL REGULATOR"/>
    <property type="match status" value="1"/>
</dbReference>
<dbReference type="EMBL" id="JASNFN010000036">
    <property type="protein sequence ID" value="MDP5185057.1"/>
    <property type="molecule type" value="Genomic_DNA"/>
</dbReference>
<dbReference type="CDD" id="cd00093">
    <property type="entry name" value="HTH_XRE"/>
    <property type="match status" value="1"/>
</dbReference>